<dbReference type="GeneID" id="36601660"/>
<sequence>MGQRINGSKLARNSRGFRGYMANLKEHQEQSRSSSLPATADLDGTFVTCDKPFETLPEKTSAERSLSYKWTDNGNWGKLGEVMVFPIATSLTTKDTCATGGSSASGRGLRCSLPCDLISSGWLETMNLYGKSRHRFKGGDGDGGPREEEWLAAESKGLDWEK</sequence>
<evidence type="ECO:0000313" key="3">
    <source>
        <dbReference type="Proteomes" id="UP000241546"/>
    </source>
</evidence>
<evidence type="ECO:0000256" key="1">
    <source>
        <dbReference type="SAM" id="MobiDB-lite"/>
    </source>
</evidence>
<dbReference type="EMBL" id="KZ680216">
    <property type="protein sequence ID" value="PTB64809.1"/>
    <property type="molecule type" value="Genomic_DNA"/>
</dbReference>
<dbReference type="OrthoDB" id="4931938at2759"/>
<dbReference type="AlphaFoldDB" id="A0A2T4B6E5"/>
<dbReference type="Proteomes" id="UP000241546">
    <property type="component" value="Unassembled WGS sequence"/>
</dbReference>
<reference evidence="3" key="1">
    <citation type="submission" date="2016-07" db="EMBL/GenBank/DDBJ databases">
        <title>Multiple horizontal gene transfer events from other fungi enriched the ability of initially mycotrophic Trichoderma (Ascomycota) to feed on dead plant biomass.</title>
        <authorList>
            <consortium name="DOE Joint Genome Institute"/>
            <person name="Atanasova L."/>
            <person name="Chenthamara K."/>
            <person name="Zhang J."/>
            <person name="Grujic M."/>
            <person name="Henrissat B."/>
            <person name="Kuo A."/>
            <person name="Aerts A."/>
            <person name="Salamov A."/>
            <person name="Lipzen A."/>
            <person name="Labutti K."/>
            <person name="Barry K."/>
            <person name="Miao Y."/>
            <person name="Rahimi M.J."/>
            <person name="Shen Q."/>
            <person name="Grigoriev I.V."/>
            <person name="Kubicek C.P."/>
            <person name="Druzhinina I.S."/>
        </authorList>
    </citation>
    <scope>NUCLEOTIDE SEQUENCE [LARGE SCALE GENOMIC DNA]</scope>
    <source>
        <strain evidence="3">TUCIM 6016</strain>
    </source>
</reference>
<evidence type="ECO:0000313" key="2">
    <source>
        <dbReference type="EMBL" id="PTB64809.1"/>
    </source>
</evidence>
<dbReference type="RefSeq" id="XP_024748129.1">
    <property type="nucleotide sequence ID" value="XM_024893542.1"/>
</dbReference>
<organism evidence="2 3">
    <name type="scientific">Trichoderma citrinoviride</name>
    <dbReference type="NCBI Taxonomy" id="58853"/>
    <lineage>
        <taxon>Eukaryota</taxon>
        <taxon>Fungi</taxon>
        <taxon>Dikarya</taxon>
        <taxon>Ascomycota</taxon>
        <taxon>Pezizomycotina</taxon>
        <taxon>Sordariomycetes</taxon>
        <taxon>Hypocreomycetidae</taxon>
        <taxon>Hypocreales</taxon>
        <taxon>Hypocreaceae</taxon>
        <taxon>Trichoderma</taxon>
    </lineage>
</organism>
<gene>
    <name evidence="2" type="ORF">BBK36DRAFT_1142740</name>
</gene>
<name>A0A2T4B6E5_9HYPO</name>
<keyword evidence="3" id="KW-1185">Reference proteome</keyword>
<proteinExistence type="predicted"/>
<protein>
    <submittedName>
        <fullName evidence="2">Uncharacterized protein</fullName>
    </submittedName>
</protein>
<feature type="region of interest" description="Disordered" evidence="1">
    <location>
        <begin position="135"/>
        <end position="162"/>
    </location>
</feature>
<feature type="compositionally biased region" description="Basic and acidic residues" evidence="1">
    <location>
        <begin position="137"/>
        <end position="149"/>
    </location>
</feature>
<accession>A0A2T4B6E5</accession>